<sequence>MTLPLRSTTLSRFHRHAWSQCDAAKVDLWQGSPASSPNTGTVHVDFASGSLPKWYSVPSTAVMTHRSPLSSPLPAPSNRSIREPSSLRGRQTPVASSRMSMPPRPP</sequence>
<gene>
    <name evidence="2" type="ORF">ACFQV2_20030</name>
</gene>
<reference evidence="3" key="1">
    <citation type="journal article" date="2019" name="Int. J. Syst. Evol. Microbiol.">
        <title>The Global Catalogue of Microorganisms (GCM) 10K type strain sequencing project: providing services to taxonomists for standard genome sequencing and annotation.</title>
        <authorList>
            <consortium name="The Broad Institute Genomics Platform"/>
            <consortium name="The Broad Institute Genome Sequencing Center for Infectious Disease"/>
            <person name="Wu L."/>
            <person name="Ma J."/>
        </authorList>
    </citation>
    <scope>NUCLEOTIDE SEQUENCE [LARGE SCALE GENOMIC DNA]</scope>
    <source>
        <strain evidence="3">JCM 17695</strain>
    </source>
</reference>
<evidence type="ECO:0000256" key="1">
    <source>
        <dbReference type="SAM" id="MobiDB-lite"/>
    </source>
</evidence>
<name>A0ABW2TP07_9PSEU</name>
<proteinExistence type="predicted"/>
<evidence type="ECO:0000313" key="2">
    <source>
        <dbReference type="EMBL" id="MFC7615444.1"/>
    </source>
</evidence>
<dbReference type="EMBL" id="JBHTEY010000004">
    <property type="protein sequence ID" value="MFC7615444.1"/>
    <property type="molecule type" value="Genomic_DNA"/>
</dbReference>
<feature type="region of interest" description="Disordered" evidence="1">
    <location>
        <begin position="64"/>
        <end position="106"/>
    </location>
</feature>
<comment type="caution">
    <text evidence="2">The sequence shown here is derived from an EMBL/GenBank/DDBJ whole genome shotgun (WGS) entry which is preliminary data.</text>
</comment>
<organism evidence="2 3">
    <name type="scientific">Actinokineospora soli</name>
    <dbReference type="NCBI Taxonomy" id="1048753"/>
    <lineage>
        <taxon>Bacteria</taxon>
        <taxon>Bacillati</taxon>
        <taxon>Actinomycetota</taxon>
        <taxon>Actinomycetes</taxon>
        <taxon>Pseudonocardiales</taxon>
        <taxon>Pseudonocardiaceae</taxon>
        <taxon>Actinokineospora</taxon>
    </lineage>
</organism>
<evidence type="ECO:0000313" key="3">
    <source>
        <dbReference type="Proteomes" id="UP001596512"/>
    </source>
</evidence>
<keyword evidence="3" id="KW-1185">Reference proteome</keyword>
<accession>A0ABW2TP07</accession>
<protein>
    <submittedName>
        <fullName evidence="2">Uncharacterized protein</fullName>
    </submittedName>
</protein>
<feature type="compositionally biased region" description="Low complexity" evidence="1">
    <location>
        <begin position="96"/>
        <end position="106"/>
    </location>
</feature>
<dbReference type="Proteomes" id="UP001596512">
    <property type="component" value="Unassembled WGS sequence"/>
</dbReference>